<organism evidence="2 3">
    <name type="scientific">Chiloscyllium punctatum</name>
    <name type="common">Brownbanded bambooshark</name>
    <name type="synonym">Hemiscyllium punctatum</name>
    <dbReference type="NCBI Taxonomy" id="137246"/>
    <lineage>
        <taxon>Eukaryota</taxon>
        <taxon>Metazoa</taxon>
        <taxon>Chordata</taxon>
        <taxon>Craniata</taxon>
        <taxon>Vertebrata</taxon>
        <taxon>Chondrichthyes</taxon>
        <taxon>Elasmobranchii</taxon>
        <taxon>Galeomorphii</taxon>
        <taxon>Galeoidea</taxon>
        <taxon>Orectolobiformes</taxon>
        <taxon>Hemiscylliidae</taxon>
        <taxon>Chiloscyllium</taxon>
    </lineage>
</organism>
<dbReference type="GO" id="GO:0005759">
    <property type="term" value="C:mitochondrial matrix"/>
    <property type="evidence" value="ECO:0007669"/>
    <property type="project" value="TreeGrafter"/>
</dbReference>
<dbReference type="Proteomes" id="UP000287033">
    <property type="component" value="Unassembled WGS sequence"/>
</dbReference>
<name>A0A401T8X5_CHIPU</name>
<dbReference type="Pfam" id="PF13041">
    <property type="entry name" value="PPR_2"/>
    <property type="match status" value="1"/>
</dbReference>
<keyword evidence="3" id="KW-1185">Reference proteome</keyword>
<protein>
    <recommendedName>
        <fullName evidence="4">Pentacotripeptide-repeat region of PRORP domain-containing protein</fullName>
    </recommendedName>
</protein>
<dbReference type="PANTHER" id="PTHR24014:SF6">
    <property type="entry name" value="PENTATRICOPEPTIDE REPEAT-CONTAINING PROTEIN 1, MITOCHONDRIAL"/>
    <property type="match status" value="1"/>
</dbReference>
<dbReference type="Gene3D" id="1.25.40.10">
    <property type="entry name" value="Tetratricopeptide repeat domain"/>
    <property type="match status" value="1"/>
</dbReference>
<dbReference type="GO" id="GO:0042780">
    <property type="term" value="P:tRNA 3'-end processing"/>
    <property type="evidence" value="ECO:0007669"/>
    <property type="project" value="TreeGrafter"/>
</dbReference>
<dbReference type="NCBIfam" id="TIGR00756">
    <property type="entry name" value="PPR"/>
    <property type="match status" value="1"/>
</dbReference>
<proteinExistence type="predicted"/>
<feature type="non-terminal residue" evidence="2">
    <location>
        <position position="1"/>
    </location>
</feature>
<dbReference type="GO" id="GO:0000049">
    <property type="term" value="F:tRNA binding"/>
    <property type="evidence" value="ECO:0007669"/>
    <property type="project" value="TreeGrafter"/>
</dbReference>
<reference evidence="2 3" key="1">
    <citation type="journal article" date="2018" name="Nat. Ecol. Evol.">
        <title>Shark genomes provide insights into elasmobranch evolution and the origin of vertebrates.</title>
        <authorList>
            <person name="Hara Y"/>
            <person name="Yamaguchi K"/>
            <person name="Onimaru K"/>
            <person name="Kadota M"/>
            <person name="Koyanagi M"/>
            <person name="Keeley SD"/>
            <person name="Tatsumi K"/>
            <person name="Tanaka K"/>
            <person name="Motone F"/>
            <person name="Kageyama Y"/>
            <person name="Nozu R"/>
            <person name="Adachi N"/>
            <person name="Nishimura O"/>
            <person name="Nakagawa R"/>
            <person name="Tanegashima C"/>
            <person name="Kiyatake I"/>
            <person name="Matsumoto R"/>
            <person name="Murakumo K"/>
            <person name="Nishida K"/>
            <person name="Terakita A"/>
            <person name="Kuratani S"/>
            <person name="Sato K"/>
            <person name="Hyodo S Kuraku.S."/>
        </authorList>
    </citation>
    <scope>NUCLEOTIDE SEQUENCE [LARGE SCALE GENOMIC DNA]</scope>
</reference>
<feature type="repeat" description="PPR" evidence="1">
    <location>
        <begin position="21"/>
        <end position="55"/>
    </location>
</feature>
<dbReference type="STRING" id="137246.A0A401T8X5"/>
<evidence type="ECO:0000313" key="2">
    <source>
        <dbReference type="EMBL" id="GCC39064.1"/>
    </source>
</evidence>
<comment type="caution">
    <text evidence="2">The sequence shown here is derived from an EMBL/GenBank/DDBJ whole genome shotgun (WGS) entry which is preliminary data.</text>
</comment>
<gene>
    <name evidence="2" type="ORF">chiPu_0023107</name>
</gene>
<dbReference type="InterPro" id="IPR002885">
    <property type="entry name" value="PPR_rpt"/>
</dbReference>
<dbReference type="PANTHER" id="PTHR24014">
    <property type="entry name" value="2-OXOGLUTARATE AND IRON-DEPENDENT OXYGENASE DOMAIN-CONTAINING PROTEIN 2"/>
    <property type="match status" value="1"/>
</dbReference>
<sequence length="153" mass="16981">LAEALHMFETQMVKEERLFPEEYNYTVLIGGCGRVGYLKKAFQLYNDMKKGAVTPSGATYTALFNACAETPWKETGLQFATKLREELSSKNISLNLIAYHAMLKAFAVCSDLTACFDVLRPGPERSVGATTELSLWVEEEVGNKVPVIIYTLG</sequence>
<dbReference type="EMBL" id="BEZZ01015599">
    <property type="protein sequence ID" value="GCC39064.1"/>
    <property type="molecule type" value="Genomic_DNA"/>
</dbReference>
<dbReference type="PROSITE" id="PS51375">
    <property type="entry name" value="PPR"/>
    <property type="match status" value="1"/>
</dbReference>
<evidence type="ECO:0000313" key="3">
    <source>
        <dbReference type="Proteomes" id="UP000287033"/>
    </source>
</evidence>
<dbReference type="OrthoDB" id="185373at2759"/>
<dbReference type="InterPro" id="IPR011990">
    <property type="entry name" value="TPR-like_helical_dom_sf"/>
</dbReference>
<dbReference type="AlphaFoldDB" id="A0A401T8X5"/>
<evidence type="ECO:0000256" key="1">
    <source>
        <dbReference type="PROSITE-ProRule" id="PRU00708"/>
    </source>
</evidence>
<evidence type="ECO:0008006" key="4">
    <source>
        <dbReference type="Google" id="ProtNLM"/>
    </source>
</evidence>
<accession>A0A401T8X5</accession>